<dbReference type="Proteomes" id="UP000502508">
    <property type="component" value="Chromosome"/>
</dbReference>
<evidence type="ECO:0000259" key="1">
    <source>
        <dbReference type="Pfam" id="PF01380"/>
    </source>
</evidence>
<gene>
    <name evidence="2" type="ORF">Pflav_060550</name>
</gene>
<dbReference type="PANTHER" id="PTHR30514:SF18">
    <property type="entry name" value="RPIR-FAMILY TRANSCRIPTIONAL REGULATOR"/>
    <property type="match status" value="1"/>
</dbReference>
<dbReference type="GO" id="GO:0097367">
    <property type="term" value="F:carbohydrate derivative binding"/>
    <property type="evidence" value="ECO:0007669"/>
    <property type="project" value="InterPro"/>
</dbReference>
<dbReference type="InterPro" id="IPR046348">
    <property type="entry name" value="SIS_dom_sf"/>
</dbReference>
<proteinExistence type="predicted"/>
<dbReference type="EMBL" id="AP022870">
    <property type="protein sequence ID" value="BCB79645.1"/>
    <property type="molecule type" value="Genomic_DNA"/>
</dbReference>
<evidence type="ECO:0000313" key="2">
    <source>
        <dbReference type="EMBL" id="BCB79645.1"/>
    </source>
</evidence>
<accession>A0A6F8Y0N7</accession>
<keyword evidence="3" id="KW-1185">Reference proteome</keyword>
<dbReference type="Gene3D" id="3.40.50.10490">
    <property type="entry name" value="Glucose-6-phosphate isomerase like protein, domain 1"/>
    <property type="match status" value="1"/>
</dbReference>
<dbReference type="Pfam" id="PF01380">
    <property type="entry name" value="SIS"/>
    <property type="match status" value="1"/>
</dbReference>
<feature type="domain" description="SIS" evidence="1">
    <location>
        <begin position="2"/>
        <end position="117"/>
    </location>
</feature>
<dbReference type="GO" id="GO:1901135">
    <property type="term" value="P:carbohydrate derivative metabolic process"/>
    <property type="evidence" value="ECO:0007669"/>
    <property type="project" value="InterPro"/>
</dbReference>
<sequence>MLGLRAAAPLAAYFAYFATKVLPDVRVLDSGGSLLDDRLEQARSAGATALLAVVLPRYPRESLDALRDARAAGLSTVVITDSPMSPAVEHADVALTAAVGTQLVFDLHTAPMALSMVVLQAICDAAPGDAQRRLEEFEQSVTRRQIFVT</sequence>
<organism evidence="2 3">
    <name type="scientific">Phytohabitans flavus</name>
    <dbReference type="NCBI Taxonomy" id="1076124"/>
    <lineage>
        <taxon>Bacteria</taxon>
        <taxon>Bacillati</taxon>
        <taxon>Actinomycetota</taxon>
        <taxon>Actinomycetes</taxon>
        <taxon>Micromonosporales</taxon>
        <taxon>Micromonosporaceae</taxon>
    </lineage>
</organism>
<dbReference type="InterPro" id="IPR001347">
    <property type="entry name" value="SIS_dom"/>
</dbReference>
<protein>
    <recommendedName>
        <fullName evidence="1">SIS domain-containing protein</fullName>
    </recommendedName>
</protein>
<evidence type="ECO:0000313" key="3">
    <source>
        <dbReference type="Proteomes" id="UP000502508"/>
    </source>
</evidence>
<dbReference type="AlphaFoldDB" id="A0A6F8Y0N7"/>
<name>A0A6F8Y0N7_9ACTN</name>
<dbReference type="SUPFAM" id="SSF53697">
    <property type="entry name" value="SIS domain"/>
    <property type="match status" value="1"/>
</dbReference>
<dbReference type="PANTHER" id="PTHR30514">
    <property type="entry name" value="GLUCOKINASE"/>
    <property type="match status" value="1"/>
</dbReference>
<reference evidence="2 3" key="1">
    <citation type="submission" date="2020-03" db="EMBL/GenBank/DDBJ databases">
        <title>Whole genome shotgun sequence of Phytohabitans flavus NBRC 107702.</title>
        <authorList>
            <person name="Komaki H."/>
            <person name="Tamura T."/>
        </authorList>
    </citation>
    <scope>NUCLEOTIDE SEQUENCE [LARGE SCALE GENOMIC DNA]</scope>
    <source>
        <strain evidence="2 3">NBRC 107702</strain>
    </source>
</reference>
<dbReference type="InterPro" id="IPR047640">
    <property type="entry name" value="RpiR-like"/>
</dbReference>
<dbReference type="GO" id="GO:0003700">
    <property type="term" value="F:DNA-binding transcription factor activity"/>
    <property type="evidence" value="ECO:0007669"/>
    <property type="project" value="InterPro"/>
</dbReference>
<dbReference type="KEGG" id="pfla:Pflav_060550"/>
<reference evidence="2 3" key="2">
    <citation type="submission" date="2020-03" db="EMBL/GenBank/DDBJ databases">
        <authorList>
            <person name="Ichikawa N."/>
            <person name="Kimura A."/>
            <person name="Kitahashi Y."/>
            <person name="Uohara A."/>
        </authorList>
    </citation>
    <scope>NUCLEOTIDE SEQUENCE [LARGE SCALE GENOMIC DNA]</scope>
    <source>
        <strain evidence="2 3">NBRC 107702</strain>
    </source>
</reference>
<dbReference type="GO" id="GO:0003677">
    <property type="term" value="F:DNA binding"/>
    <property type="evidence" value="ECO:0007669"/>
    <property type="project" value="InterPro"/>
</dbReference>